<feature type="domain" description="Phosphotyrosine protein phosphatase I" evidence="2">
    <location>
        <begin position="2"/>
        <end position="118"/>
    </location>
</feature>
<dbReference type="PANTHER" id="PTHR43428:SF1">
    <property type="entry name" value="ARSENATE REDUCTASE"/>
    <property type="match status" value="1"/>
</dbReference>
<dbReference type="SMART" id="SM00226">
    <property type="entry name" value="LMWPc"/>
    <property type="match status" value="1"/>
</dbReference>
<dbReference type="InterPro" id="IPR023485">
    <property type="entry name" value="Ptyr_pPase"/>
</dbReference>
<dbReference type="Gene3D" id="3.40.50.2300">
    <property type="match status" value="1"/>
</dbReference>
<evidence type="ECO:0000256" key="1">
    <source>
        <dbReference type="ARBA" id="ARBA00022849"/>
    </source>
</evidence>
<proteinExistence type="predicted"/>
<dbReference type="Proteomes" id="UP000642819">
    <property type="component" value="Unassembled WGS sequence"/>
</dbReference>
<evidence type="ECO:0000259" key="2">
    <source>
        <dbReference type="SMART" id="SM00226"/>
    </source>
</evidence>
<dbReference type="EMBL" id="BMXK01000006">
    <property type="protein sequence ID" value="GHD06603.1"/>
    <property type="molecule type" value="Genomic_DNA"/>
</dbReference>
<dbReference type="InterPro" id="IPR036196">
    <property type="entry name" value="Ptyr_pPase_sf"/>
</dbReference>
<accession>A0ABQ3GHA5</accession>
<evidence type="ECO:0000313" key="3">
    <source>
        <dbReference type="EMBL" id="GHD06603.1"/>
    </source>
</evidence>
<evidence type="ECO:0000313" key="4">
    <source>
        <dbReference type="Proteomes" id="UP000642819"/>
    </source>
</evidence>
<dbReference type="SUPFAM" id="SSF52788">
    <property type="entry name" value="Phosphotyrosine protein phosphatases I"/>
    <property type="match status" value="1"/>
</dbReference>
<dbReference type="Pfam" id="PF01451">
    <property type="entry name" value="LMWPc"/>
    <property type="match status" value="1"/>
</dbReference>
<reference evidence="4" key="1">
    <citation type="journal article" date="2019" name="Int. J. Syst. Evol. Microbiol.">
        <title>The Global Catalogue of Microorganisms (GCM) 10K type strain sequencing project: providing services to taxonomists for standard genome sequencing and annotation.</title>
        <authorList>
            <consortium name="The Broad Institute Genomics Platform"/>
            <consortium name="The Broad Institute Genome Sequencing Center for Infectious Disease"/>
            <person name="Wu L."/>
            <person name="Ma J."/>
        </authorList>
    </citation>
    <scope>NUCLEOTIDE SEQUENCE [LARGE SCALE GENOMIC DNA]</scope>
    <source>
        <strain evidence="4">KCTC 19466</strain>
    </source>
</reference>
<name>A0ABQ3GHA5_9MICC</name>
<comment type="caution">
    <text evidence="3">The sequence shown here is derived from an EMBL/GenBank/DDBJ whole genome shotgun (WGS) entry which is preliminary data.</text>
</comment>
<sequence length="122" mass="12972">MLFVCVENVGRARLAAAFLRDAAGDAVTVRSAGSLSGENLDPETRSLLVEGLAPQPLTEDAVRSADVVITLGCSDACPVYPDKEYADWDLPEAREDEASGAERVADSLQDRVAVLWEHLAGS</sequence>
<gene>
    <name evidence="3" type="ORF">GCM10008096_16770</name>
</gene>
<dbReference type="PANTHER" id="PTHR43428">
    <property type="entry name" value="ARSENATE REDUCTASE"/>
    <property type="match status" value="1"/>
</dbReference>
<keyword evidence="4" id="KW-1185">Reference proteome</keyword>
<protein>
    <recommendedName>
        <fullName evidence="2">Phosphotyrosine protein phosphatase I domain-containing protein</fullName>
    </recommendedName>
</protein>
<dbReference type="RefSeq" id="WP_189349690.1">
    <property type="nucleotide sequence ID" value="NZ_BMXK01000006.1"/>
</dbReference>
<organism evidence="3 4">
    <name type="scientific">Zhihengliuella salsuginis</name>
    <dbReference type="NCBI Taxonomy" id="578222"/>
    <lineage>
        <taxon>Bacteria</taxon>
        <taxon>Bacillati</taxon>
        <taxon>Actinomycetota</taxon>
        <taxon>Actinomycetes</taxon>
        <taxon>Micrococcales</taxon>
        <taxon>Micrococcaceae</taxon>
        <taxon>Zhihengliuella</taxon>
    </lineage>
</organism>
<keyword evidence="1" id="KW-0059">Arsenical resistance</keyword>